<evidence type="ECO:0000313" key="18">
    <source>
        <dbReference type="Proteomes" id="UP001195483"/>
    </source>
</evidence>
<evidence type="ECO:0000256" key="11">
    <source>
        <dbReference type="ARBA" id="ARBA00031995"/>
    </source>
</evidence>
<evidence type="ECO:0000256" key="12">
    <source>
        <dbReference type="ARBA" id="ARBA00032067"/>
    </source>
</evidence>
<comment type="subunit">
    <text evidence="14">Component of the phagocyte NADPH oxidase core complex/cytochrome b558 complex, composed of CYBB (heavy chain (beta)) and CYBA (light chain (alpha)). Component of the phagocyte NADPH oxidase complex composed of an obligatory core heterodimer formed by the membrane proteins CYBA and CYBB and the cytosolic regulatory subunits NCF1/p47-phox, NCF2/p67-phox, NCF4/p40-phox and the small GTPase RAC1 or RAC2. Interacts with NCF1 (via SH3 domain). Interacts with SH3PXD2A. Interacts with DUOX1, DUOX2 and TPO. Interacts with NOX4; this interaction mediates superoxide generation. Interacts with calprotectin (S100A8/9). Interacts with GBP7. Interacts with NOXO1. Forms a heterodimer with NOX3 and is essential for activity and cell membrane localization of NOX3. Interacts with NOX1.</text>
</comment>
<reference evidence="17" key="3">
    <citation type="submission" date="2023-05" db="EMBL/GenBank/DDBJ databases">
        <authorList>
            <person name="Smith C.H."/>
        </authorList>
    </citation>
    <scope>NUCLEOTIDE SEQUENCE</scope>
    <source>
        <strain evidence="17">CHS0354</strain>
        <tissue evidence="17">Mantle</tissue>
    </source>
</reference>
<dbReference type="AlphaFoldDB" id="A0AAE0RXC2"/>
<keyword evidence="5 16" id="KW-0812">Transmembrane</keyword>
<evidence type="ECO:0000256" key="9">
    <source>
        <dbReference type="ARBA" id="ARBA00030298"/>
    </source>
</evidence>
<dbReference type="InterPro" id="IPR007732">
    <property type="entry name" value="Cyt_b558_asu"/>
</dbReference>
<evidence type="ECO:0000256" key="15">
    <source>
        <dbReference type="SAM" id="MobiDB-lite"/>
    </source>
</evidence>
<evidence type="ECO:0000256" key="10">
    <source>
        <dbReference type="ARBA" id="ARBA00031067"/>
    </source>
</evidence>
<evidence type="ECO:0000256" key="4">
    <source>
        <dbReference type="ARBA" id="ARBA00022475"/>
    </source>
</evidence>
<dbReference type="GO" id="GO:0020037">
    <property type="term" value="F:heme binding"/>
    <property type="evidence" value="ECO:0007669"/>
    <property type="project" value="InterPro"/>
</dbReference>
<name>A0AAE0RXC2_9BIVA</name>
<dbReference type="GO" id="GO:0005886">
    <property type="term" value="C:plasma membrane"/>
    <property type="evidence" value="ECO:0007669"/>
    <property type="project" value="UniProtKB-SubCell"/>
</dbReference>
<reference evidence="17" key="2">
    <citation type="journal article" date="2021" name="Genome Biol. Evol.">
        <title>Developing a high-quality reference genome for a parasitic bivalve with doubly uniparental inheritance (Bivalvia: Unionida).</title>
        <authorList>
            <person name="Smith C.H."/>
        </authorList>
    </citation>
    <scope>NUCLEOTIDE SEQUENCE</scope>
    <source>
        <strain evidence="17">CHS0354</strain>
        <tissue evidence="17">Mantle</tissue>
    </source>
</reference>
<evidence type="ECO:0000256" key="7">
    <source>
        <dbReference type="ARBA" id="ARBA00023136"/>
    </source>
</evidence>
<feature type="transmembrane region" description="Helical" evidence="16">
    <location>
        <begin position="91"/>
        <end position="124"/>
    </location>
</feature>
<evidence type="ECO:0000256" key="16">
    <source>
        <dbReference type="SAM" id="Phobius"/>
    </source>
</evidence>
<keyword evidence="4" id="KW-1003">Cell membrane</keyword>
<gene>
    <name evidence="17" type="ORF">CHS0354_024729</name>
</gene>
<evidence type="ECO:0000256" key="6">
    <source>
        <dbReference type="ARBA" id="ARBA00022989"/>
    </source>
</evidence>
<evidence type="ECO:0000256" key="8">
    <source>
        <dbReference type="ARBA" id="ARBA00030106"/>
    </source>
</evidence>
<dbReference type="EMBL" id="JAEAOA010001462">
    <property type="protein sequence ID" value="KAK3581194.1"/>
    <property type="molecule type" value="Genomic_DNA"/>
</dbReference>
<accession>A0AAE0RXC2</accession>
<comment type="similarity">
    <text evidence="2">Belongs to the p22phox family.</text>
</comment>
<dbReference type="PANTHER" id="PTHR15168:SF0">
    <property type="entry name" value="CYTOCHROME B-245 LIGHT CHAIN"/>
    <property type="match status" value="1"/>
</dbReference>
<protein>
    <recommendedName>
        <fullName evidence="3">Cytochrome b-245 light chain</fullName>
    </recommendedName>
    <alternativeName>
        <fullName evidence="11">Cytochrome b(558) alpha chain</fullName>
    </alternativeName>
    <alternativeName>
        <fullName evidence="10">Cytochrome b558 subunit alpha</fullName>
    </alternativeName>
    <alternativeName>
        <fullName evidence="13">Neutrophil cytochrome b 22 kDa polypeptide</fullName>
    </alternativeName>
    <alternativeName>
        <fullName evidence="12">Superoxide-generating NADPH oxidase light chain subunit</fullName>
    </alternativeName>
    <alternativeName>
        <fullName evidence="8">p22 phagocyte B-cytochrome</fullName>
    </alternativeName>
    <alternativeName>
        <fullName evidence="9">p22-phox</fullName>
    </alternativeName>
</protein>
<dbReference type="Proteomes" id="UP001195483">
    <property type="component" value="Unassembled WGS sequence"/>
</dbReference>
<comment type="caution">
    <text evidence="17">The sequence shown here is derived from an EMBL/GenBank/DDBJ whole genome shotgun (WGS) entry which is preliminary data.</text>
</comment>
<dbReference type="PANTHER" id="PTHR15168">
    <property type="entry name" value="CYTOCHROME B-245 LIGHT CHAIN"/>
    <property type="match status" value="1"/>
</dbReference>
<keyword evidence="7 16" id="KW-0472">Membrane</keyword>
<comment type="subcellular location">
    <subcellularLocation>
        <location evidence="1">Cell membrane</location>
    </subcellularLocation>
</comment>
<evidence type="ECO:0000256" key="5">
    <source>
        <dbReference type="ARBA" id="ARBA00022692"/>
    </source>
</evidence>
<dbReference type="Pfam" id="PF05038">
    <property type="entry name" value="Cytochrom_B558a"/>
    <property type="match status" value="1"/>
</dbReference>
<organism evidence="17 18">
    <name type="scientific">Potamilus streckersoni</name>
    <dbReference type="NCBI Taxonomy" id="2493646"/>
    <lineage>
        <taxon>Eukaryota</taxon>
        <taxon>Metazoa</taxon>
        <taxon>Spiralia</taxon>
        <taxon>Lophotrochozoa</taxon>
        <taxon>Mollusca</taxon>
        <taxon>Bivalvia</taxon>
        <taxon>Autobranchia</taxon>
        <taxon>Heteroconchia</taxon>
        <taxon>Palaeoheterodonta</taxon>
        <taxon>Unionida</taxon>
        <taxon>Unionoidea</taxon>
        <taxon>Unionidae</taxon>
        <taxon>Ambleminae</taxon>
        <taxon>Lampsilini</taxon>
        <taxon>Potamilus</taxon>
    </lineage>
</organism>
<feature type="transmembrane region" description="Helical" evidence="16">
    <location>
        <begin position="38"/>
        <end position="55"/>
    </location>
</feature>
<reference evidence="17" key="1">
    <citation type="journal article" date="2021" name="Genome Biol. Evol.">
        <title>A High-Quality Reference Genome for a Parasitic Bivalve with Doubly Uniparental Inheritance (Bivalvia: Unionida).</title>
        <authorList>
            <person name="Smith C.H."/>
        </authorList>
    </citation>
    <scope>NUCLEOTIDE SEQUENCE</scope>
    <source>
        <strain evidence="17">CHS0354</strain>
    </source>
</reference>
<evidence type="ECO:0000313" key="17">
    <source>
        <dbReference type="EMBL" id="KAK3581194.1"/>
    </source>
</evidence>
<feature type="transmembrane region" description="Helical" evidence="16">
    <location>
        <begin position="12"/>
        <end position="32"/>
    </location>
</feature>
<evidence type="ECO:0000256" key="3">
    <source>
        <dbReference type="ARBA" id="ARBA00017733"/>
    </source>
</evidence>
<sequence length="185" mass="21036">MSQIEWAMWANEQAIVSSTVIALGGILGIAGMFKNWQFGIYAVIASVLIFILEWPRGKRKKGRTMERVLQRPLAVLVNHLGVFGRNYFIRFILYLILCVPCCFILATVMGGISLFVTSIIYFIAAMKGEEWLAVGLDAETVDKRRPQSLSLHPPKRPPPRTRERHENLGDRTVDVHDITIQEEIR</sequence>
<feature type="region of interest" description="Disordered" evidence="15">
    <location>
        <begin position="145"/>
        <end position="168"/>
    </location>
</feature>
<evidence type="ECO:0000256" key="1">
    <source>
        <dbReference type="ARBA" id="ARBA00004236"/>
    </source>
</evidence>
<evidence type="ECO:0000256" key="14">
    <source>
        <dbReference type="ARBA" id="ARBA00050017"/>
    </source>
</evidence>
<keyword evidence="18" id="KW-1185">Reference proteome</keyword>
<proteinExistence type="inferred from homology"/>
<keyword evidence="6 16" id="KW-1133">Transmembrane helix</keyword>
<evidence type="ECO:0000256" key="13">
    <source>
        <dbReference type="ARBA" id="ARBA00033347"/>
    </source>
</evidence>
<evidence type="ECO:0000256" key="2">
    <source>
        <dbReference type="ARBA" id="ARBA00010590"/>
    </source>
</evidence>